<gene>
    <name evidence="2" type="ORF">AKJ51_02175</name>
</gene>
<comment type="caution">
    <text evidence="2">The sequence shown here is derived from an EMBL/GenBank/DDBJ whole genome shotgun (WGS) entry which is preliminary data.</text>
</comment>
<protein>
    <recommendedName>
        <fullName evidence="4">YjbQ family protein</fullName>
    </recommendedName>
</protein>
<dbReference type="PANTHER" id="PTHR30615:SF8">
    <property type="entry name" value="UPF0047 PROTEIN C4A8.02C"/>
    <property type="match status" value="1"/>
</dbReference>
<proteinExistence type="inferred from homology"/>
<dbReference type="PATRIC" id="fig|1698280.3.peg.282"/>
<evidence type="ECO:0000313" key="3">
    <source>
        <dbReference type="Proteomes" id="UP000070263"/>
    </source>
</evidence>
<evidence type="ECO:0008006" key="4">
    <source>
        <dbReference type="Google" id="ProtNLM"/>
    </source>
</evidence>
<dbReference type="Proteomes" id="UP000070263">
    <property type="component" value="Unassembled WGS sequence"/>
</dbReference>
<reference evidence="2 3" key="1">
    <citation type="journal article" date="2016" name="Sci. Rep.">
        <title>Metabolic traits of an uncultured archaeal lineage -MSBL1- from brine pools of the Red Sea.</title>
        <authorList>
            <person name="Mwirichia R."/>
            <person name="Alam I."/>
            <person name="Rashid M."/>
            <person name="Vinu M."/>
            <person name="Ba-Alawi W."/>
            <person name="Anthony Kamau A."/>
            <person name="Kamanda Ngugi D."/>
            <person name="Goker M."/>
            <person name="Klenk H.P."/>
            <person name="Bajic V."/>
            <person name="Stingl U."/>
        </authorList>
    </citation>
    <scope>NUCLEOTIDE SEQUENCE [LARGE SCALE GENOMIC DNA]</scope>
    <source>
        <strain evidence="2">SCGC-AAA382A20</strain>
    </source>
</reference>
<evidence type="ECO:0000313" key="2">
    <source>
        <dbReference type="EMBL" id="KXB07044.1"/>
    </source>
</evidence>
<dbReference type="InterPro" id="IPR001602">
    <property type="entry name" value="UPF0047_YjbQ-like"/>
</dbReference>
<dbReference type="NCBIfam" id="TIGR00149">
    <property type="entry name" value="TIGR00149_YjbQ"/>
    <property type="match status" value="1"/>
</dbReference>
<dbReference type="Pfam" id="PF01894">
    <property type="entry name" value="YjbQ"/>
    <property type="match status" value="1"/>
</dbReference>
<name>A0A133VKS3_9EURY</name>
<sequence length="136" mass="15294">MEKINISTEKKNQTINITSRVQQIIHDSGIERGMCLVYCPHTTAAITINEGADPAVQKDILNALEEIVPNIDFKHKEGNSDAHVKSSIIGPSEKILVRNRKLKLGTWQKVFFCEFDGPRSRKAWVEMIESSTGFNP</sequence>
<accession>A0A133VKS3</accession>
<organism evidence="2 3">
    <name type="scientific">candidate division MSBL1 archaeon SCGC-AAA382A20</name>
    <dbReference type="NCBI Taxonomy" id="1698280"/>
    <lineage>
        <taxon>Archaea</taxon>
        <taxon>Methanobacteriati</taxon>
        <taxon>Methanobacteriota</taxon>
        <taxon>candidate division MSBL1</taxon>
    </lineage>
</organism>
<keyword evidence="3" id="KW-1185">Reference proteome</keyword>
<dbReference type="AlphaFoldDB" id="A0A133VKS3"/>
<dbReference type="InterPro" id="IPR035917">
    <property type="entry name" value="YjbQ-like_sf"/>
</dbReference>
<dbReference type="EMBL" id="LHYE01000019">
    <property type="protein sequence ID" value="KXB07044.1"/>
    <property type="molecule type" value="Genomic_DNA"/>
</dbReference>
<dbReference type="Gene3D" id="2.60.120.460">
    <property type="entry name" value="YjbQ-like"/>
    <property type="match status" value="1"/>
</dbReference>
<evidence type="ECO:0000256" key="1">
    <source>
        <dbReference type="ARBA" id="ARBA00005534"/>
    </source>
</evidence>
<comment type="similarity">
    <text evidence="1">Belongs to the UPF0047 family.</text>
</comment>
<dbReference type="SUPFAM" id="SSF111038">
    <property type="entry name" value="YjbQ-like"/>
    <property type="match status" value="1"/>
</dbReference>
<dbReference type="PIRSF" id="PIRSF004681">
    <property type="entry name" value="UCP004681"/>
    <property type="match status" value="1"/>
</dbReference>
<dbReference type="PANTHER" id="PTHR30615">
    <property type="entry name" value="UNCHARACTERIZED PROTEIN YJBQ-RELATED"/>
    <property type="match status" value="1"/>
</dbReference>